<proteinExistence type="predicted"/>
<reference evidence="2" key="2">
    <citation type="journal article" date="2023" name="BMC Genomics">
        <title>Pest status, molecular evolution, and epigenetic factors derived from the genome assembly of Frankliniella fusca, a thysanopteran phytovirus vector.</title>
        <authorList>
            <person name="Catto M.A."/>
            <person name="Labadie P.E."/>
            <person name="Jacobson A.L."/>
            <person name="Kennedy G.G."/>
            <person name="Srinivasan R."/>
            <person name="Hunt B.G."/>
        </authorList>
    </citation>
    <scope>NUCLEOTIDE SEQUENCE</scope>
    <source>
        <strain evidence="2">PL_HMW_Pooled</strain>
    </source>
</reference>
<feature type="region of interest" description="Disordered" evidence="1">
    <location>
        <begin position="1"/>
        <end position="36"/>
    </location>
</feature>
<accession>A0AAE1L7I9</accession>
<evidence type="ECO:0000256" key="1">
    <source>
        <dbReference type="SAM" id="MobiDB-lite"/>
    </source>
</evidence>
<dbReference type="Proteomes" id="UP001219518">
    <property type="component" value="Unassembled WGS sequence"/>
</dbReference>
<organism evidence="2 3">
    <name type="scientific">Frankliniella fusca</name>
    <dbReference type="NCBI Taxonomy" id="407009"/>
    <lineage>
        <taxon>Eukaryota</taxon>
        <taxon>Metazoa</taxon>
        <taxon>Ecdysozoa</taxon>
        <taxon>Arthropoda</taxon>
        <taxon>Hexapoda</taxon>
        <taxon>Insecta</taxon>
        <taxon>Pterygota</taxon>
        <taxon>Neoptera</taxon>
        <taxon>Paraneoptera</taxon>
        <taxon>Thysanoptera</taxon>
        <taxon>Terebrantia</taxon>
        <taxon>Thripoidea</taxon>
        <taxon>Thripidae</taxon>
        <taxon>Frankliniella</taxon>
    </lineage>
</organism>
<evidence type="ECO:0000313" key="2">
    <source>
        <dbReference type="EMBL" id="KAK3909170.1"/>
    </source>
</evidence>
<protein>
    <submittedName>
        <fullName evidence="2">tRNA (Cytosine(72)-C(5))-methyltransferase NSUN6</fullName>
    </submittedName>
</protein>
<dbReference type="AlphaFoldDB" id="A0AAE1L7I9"/>
<reference evidence="2" key="1">
    <citation type="submission" date="2021-07" db="EMBL/GenBank/DDBJ databases">
        <authorList>
            <person name="Catto M.A."/>
            <person name="Jacobson A."/>
            <person name="Kennedy G."/>
            <person name="Labadie P."/>
            <person name="Hunt B.G."/>
            <person name="Srinivasan R."/>
        </authorList>
    </citation>
    <scope>NUCLEOTIDE SEQUENCE</scope>
    <source>
        <strain evidence="2">PL_HMW_Pooled</strain>
        <tissue evidence="2">Head</tissue>
    </source>
</reference>
<name>A0AAE1L7I9_9NEOP</name>
<sequence>MPDTTGSTADTPAAAAAAAQAPPADTPGPQGDAPQVDTTWVCLDVSGSIRGGTIYPKWVMEDVQKIETATAATRWILWGSAGEYKKTCEEVVEYLADEDQTLGGTDPHCFMELLPVEGVIDLHVYTDGEIGEDDVHNARQELHDNHPNLKVRTVTIVYVNKNLDSMNVGLSAIFDGHVLEVHRTRVYDGTKLHQFEAKPLGTAVTFVDILDKYLVLGKTEEEMTQGIHYLSQRFANADAKTRQEIRRAVRERADAVNREHRMQTLTPEQEAGMIADLDAGRWMNARKPFIGHAVSDEVKLMQAYTQKFLNETKDGRALIRISAYAPLVIKDGKKKDEAVFDVSEDVLLDHIMYLGLGKEAVIVLPVTVPEPTYGRRGRRLLKTHVQCGLSFEGKINYDNTFSLHTLFQLRDQQAQDGVGDVIPGAAVPVLDQLAGRGVQYEPAPEPETLSSGAHSFGVNPFTRQEMECILLIPASPESLDASRLAEIDAWNANMLSRFVRSGRSMPSVALLLSLLLERAFLQWEDAPRAEDRAEAERLKAVCRRYVGRMATPLTFTVGLPVIIEGSFQLAARLACAVLQGALDPKLPLDVLTQFWYTITDAEEAAKVWDCLRVYAGLPENTPFPAVHHKTLRALQDGAQYIKSARDLKLREKKGRGYSIRMYLKRLDQLHAAGCHPQRLRAEEKAVRLDLFGVPVSEPMLCVHGVDVDECKALPDQDVDVICTQTCRPTLLNKKTMDMWYVGQPEDPSDLAAESFHKAMWQLVRKRTKAKKPRHDAFPPEEAVFLKFVANRLRALSLEKSDGGRLLPTVPCARLAQDVSLTYSAYVNLVAAYPTMNRKRFMKALRVKREVCAFGDCCEYIRSAVNESQRAWIDTHATHLEVAGDRDVLSGKASYRQAA</sequence>
<keyword evidence="3" id="KW-1185">Reference proteome</keyword>
<dbReference type="EMBL" id="JAHWGI010000085">
    <property type="protein sequence ID" value="KAK3909170.1"/>
    <property type="molecule type" value="Genomic_DNA"/>
</dbReference>
<evidence type="ECO:0000313" key="3">
    <source>
        <dbReference type="Proteomes" id="UP001219518"/>
    </source>
</evidence>
<feature type="compositionally biased region" description="Low complexity" evidence="1">
    <location>
        <begin position="1"/>
        <end position="34"/>
    </location>
</feature>
<comment type="caution">
    <text evidence="2">The sequence shown here is derived from an EMBL/GenBank/DDBJ whole genome shotgun (WGS) entry which is preliminary data.</text>
</comment>
<gene>
    <name evidence="2" type="ORF">KUF71_003768</name>
</gene>